<reference evidence="1 2" key="2">
    <citation type="submission" date="2009-02" db="EMBL/GenBank/DDBJ databases">
        <title>Draft genome sequence of Holdemania filiformis DSM 12042.</title>
        <authorList>
            <person name="Sudarsanam P."/>
            <person name="Ley R."/>
            <person name="Guruge J."/>
            <person name="Turnbaugh P.J."/>
            <person name="Mahowald M."/>
            <person name="Liep D."/>
            <person name="Gordon J."/>
        </authorList>
    </citation>
    <scope>NUCLEOTIDE SEQUENCE [LARGE SCALE GENOMIC DNA]</scope>
    <source>
        <strain evidence="1 2">DSM 12042</strain>
    </source>
</reference>
<dbReference type="STRING" id="545696.HOLDEFILI_03940"/>
<sequence>MEAGRIRLDFVLYSACSFHLCLNSSKRLDPGLYLLKSLFI</sequence>
<evidence type="ECO:0000313" key="1">
    <source>
        <dbReference type="EMBL" id="EEF65937.1"/>
    </source>
</evidence>
<gene>
    <name evidence="1" type="ORF">HOLDEFILI_03940</name>
</gene>
<comment type="caution">
    <text evidence="1">The sequence shown here is derived from an EMBL/GenBank/DDBJ whole genome shotgun (WGS) entry which is preliminary data.</text>
</comment>
<dbReference type="AlphaFoldDB" id="B9YDL7"/>
<reference evidence="1 2" key="1">
    <citation type="submission" date="2008-12" db="EMBL/GenBank/DDBJ databases">
        <authorList>
            <person name="Fulton L."/>
            <person name="Clifton S."/>
            <person name="Fulton B."/>
            <person name="Xu J."/>
            <person name="Minx P."/>
            <person name="Pepin K.H."/>
            <person name="Johnson M."/>
            <person name="Bhonagiri V."/>
            <person name="Nash W.E."/>
            <person name="Mardis E.R."/>
            <person name="Wilson R.K."/>
        </authorList>
    </citation>
    <scope>NUCLEOTIDE SEQUENCE [LARGE SCALE GENOMIC DNA]</scope>
    <source>
        <strain evidence="1 2">DSM 12042</strain>
    </source>
</reference>
<accession>B9YDL7</accession>
<name>B9YDL7_9FIRM</name>
<proteinExistence type="predicted"/>
<evidence type="ECO:0000313" key="2">
    <source>
        <dbReference type="Proteomes" id="UP000005950"/>
    </source>
</evidence>
<dbReference type="HOGENOM" id="CLU_3290774_0_0_9"/>
<protein>
    <submittedName>
        <fullName evidence="1">Uncharacterized protein</fullName>
    </submittedName>
</protein>
<dbReference type="EMBL" id="ACCF01000246">
    <property type="protein sequence ID" value="EEF65937.1"/>
    <property type="molecule type" value="Genomic_DNA"/>
</dbReference>
<dbReference type="Proteomes" id="UP000005950">
    <property type="component" value="Unassembled WGS sequence"/>
</dbReference>
<organism evidence="1 2">
    <name type="scientific">Holdemania filiformis DSM 12042</name>
    <dbReference type="NCBI Taxonomy" id="545696"/>
    <lineage>
        <taxon>Bacteria</taxon>
        <taxon>Bacillati</taxon>
        <taxon>Bacillota</taxon>
        <taxon>Erysipelotrichia</taxon>
        <taxon>Erysipelotrichales</taxon>
        <taxon>Erysipelotrichaceae</taxon>
        <taxon>Holdemania</taxon>
    </lineage>
</organism>